<evidence type="ECO:0000313" key="4">
    <source>
        <dbReference type="Proteomes" id="UP001432168"/>
    </source>
</evidence>
<dbReference type="SMART" id="SM00900">
    <property type="entry name" value="FMN_bind"/>
    <property type="match status" value="2"/>
</dbReference>
<gene>
    <name evidence="3" type="ORF">OG929_33620</name>
</gene>
<dbReference type="Pfam" id="PF04205">
    <property type="entry name" value="FMN_bind"/>
    <property type="match status" value="2"/>
</dbReference>
<name>A0ABZ1X492_9ACTN</name>
<feature type="compositionally biased region" description="Low complexity" evidence="1">
    <location>
        <begin position="134"/>
        <end position="148"/>
    </location>
</feature>
<dbReference type="InterPro" id="IPR007329">
    <property type="entry name" value="FMN-bd"/>
</dbReference>
<evidence type="ECO:0000313" key="3">
    <source>
        <dbReference type="EMBL" id="WUT46943.1"/>
    </source>
</evidence>
<evidence type="ECO:0000259" key="2">
    <source>
        <dbReference type="SMART" id="SM00900"/>
    </source>
</evidence>
<feature type="region of interest" description="Disordered" evidence="1">
    <location>
        <begin position="26"/>
        <end position="48"/>
    </location>
</feature>
<accession>A0ABZ1X492</accession>
<feature type="domain" description="FMN-binding" evidence="2">
    <location>
        <begin position="57"/>
        <end position="130"/>
    </location>
</feature>
<feature type="region of interest" description="Disordered" evidence="1">
    <location>
        <begin position="132"/>
        <end position="154"/>
    </location>
</feature>
<dbReference type="RefSeq" id="WP_329268595.1">
    <property type="nucleotide sequence ID" value="NZ_CP108992.1"/>
</dbReference>
<proteinExistence type="predicted"/>
<sequence>MKRAIPVVVLSIAGLVPVWLYQPSSGTSTVQATTPAPSTSSSGTSGTHVVTTTTIDTEKGPVQLQVTFAGTKITAVKMLQQPDHPQTEAAVPKLVAETLQAQSADIDTVSGATITSEAYKKSLQAAIDDNAKTASSSPAASASAASASRTVDGTAVDTEKGTVQVQVTFEGDKIGAVRMLQQPNHPQTTAAVPKLVAETLQAQSADIDTVSGATITSEGYKESLQAAIDAKG</sequence>
<dbReference type="Gene3D" id="3.90.1010.20">
    <property type="match status" value="2"/>
</dbReference>
<feature type="domain" description="FMN-binding" evidence="2">
    <location>
        <begin position="158"/>
        <end position="231"/>
    </location>
</feature>
<protein>
    <submittedName>
        <fullName evidence="3">FMN-binding protein</fullName>
    </submittedName>
</protein>
<organism evidence="3 4">
    <name type="scientific">Streptomyces pseudovenezuelae</name>
    <dbReference type="NCBI Taxonomy" id="67350"/>
    <lineage>
        <taxon>Bacteria</taxon>
        <taxon>Bacillati</taxon>
        <taxon>Actinomycetota</taxon>
        <taxon>Actinomycetes</taxon>
        <taxon>Kitasatosporales</taxon>
        <taxon>Streptomycetaceae</taxon>
        <taxon>Streptomyces</taxon>
        <taxon>Streptomyces aurantiacus group</taxon>
    </lineage>
</organism>
<evidence type="ECO:0000256" key="1">
    <source>
        <dbReference type="SAM" id="MobiDB-lite"/>
    </source>
</evidence>
<dbReference type="Proteomes" id="UP001432168">
    <property type="component" value="Chromosome"/>
</dbReference>
<keyword evidence="4" id="KW-1185">Reference proteome</keyword>
<dbReference type="EMBL" id="CP109011">
    <property type="protein sequence ID" value="WUT46943.1"/>
    <property type="molecule type" value="Genomic_DNA"/>
</dbReference>
<reference evidence="3" key="1">
    <citation type="submission" date="2022-10" db="EMBL/GenBank/DDBJ databases">
        <title>The complete genomes of actinobacterial strains from the NBC collection.</title>
        <authorList>
            <person name="Joergensen T.S."/>
            <person name="Alvarez Arevalo M."/>
            <person name="Sterndorff E.B."/>
            <person name="Faurdal D."/>
            <person name="Vuksanovic O."/>
            <person name="Mourched A.-S."/>
            <person name="Charusanti P."/>
            <person name="Shaw S."/>
            <person name="Blin K."/>
            <person name="Weber T."/>
        </authorList>
    </citation>
    <scope>NUCLEOTIDE SEQUENCE</scope>
    <source>
        <strain evidence="3">NBC_00686</strain>
    </source>
</reference>
<feature type="compositionally biased region" description="Low complexity" evidence="1">
    <location>
        <begin position="27"/>
        <end position="48"/>
    </location>
</feature>